<comment type="similarity">
    <text evidence="1">Belongs to the N-acylglucosamine 2-epimerase family.</text>
</comment>
<keyword evidence="2 3" id="KW-0413">Isomerase</keyword>
<dbReference type="AlphaFoldDB" id="A0A059G1L2"/>
<sequence length="414" mass="46451">MPIKFLAAADRLTSWCSSAALPMWSSRGIDSERRFVEQISQQGLAEVEVHRRVRVQFRQYYSLAHSHLLGLSTDLLETAEQAMTQAIADSFDADDLTQERGCALLLSADGSMLDSTRDLYTQAFYLLALAWRFRLSGDSKWLEAADREIAFLEKEMASPEGGYIESIPDRLPRRQNPHMHLFEAFLALHEASGAARYLSLADRIFHLFEAHFFNSESECIIEYFTQDWQPDPLQGGRIEPGHMMEWAWLVDQYAKQSGRSVGTYSQRLYLKAREIGLDPATGLLIDEVRADGTPLRRTRRSWPQTEYIKAATVLAQAGYAPALDHATFVIETLLDTYLNTDVPGIWQDSYNADGAATDNPAPASTFYHYMSAIGAVSNLVRAIRTASLKGPFLGAGDTPEYGENFARRSGSYPH</sequence>
<dbReference type="Pfam" id="PF07221">
    <property type="entry name" value="GlcNAc_2-epim"/>
    <property type="match status" value="1"/>
</dbReference>
<evidence type="ECO:0000256" key="1">
    <source>
        <dbReference type="ARBA" id="ARBA00008558"/>
    </source>
</evidence>
<dbReference type="GO" id="GO:0016853">
    <property type="term" value="F:isomerase activity"/>
    <property type="evidence" value="ECO:0007669"/>
    <property type="project" value="UniProtKB-KW"/>
</dbReference>
<evidence type="ECO:0000313" key="3">
    <source>
        <dbReference type="EMBL" id="KDA00706.1"/>
    </source>
</evidence>
<dbReference type="PANTHER" id="PTHR15108">
    <property type="entry name" value="N-ACYLGLUCOSAMINE-2-EPIMERASE"/>
    <property type="match status" value="1"/>
</dbReference>
<dbReference type="Proteomes" id="UP000024942">
    <property type="component" value="Unassembled WGS sequence"/>
</dbReference>
<dbReference type="InterPro" id="IPR010819">
    <property type="entry name" value="AGE/CE"/>
</dbReference>
<dbReference type="InterPro" id="IPR012341">
    <property type="entry name" value="6hp_glycosidase-like_sf"/>
</dbReference>
<protein>
    <submittedName>
        <fullName evidence="3">Mannose-6-phosphate isomerase</fullName>
    </submittedName>
</protein>
<dbReference type="STRING" id="1280953.HOC_19236"/>
<proteinExistence type="inferred from homology"/>
<dbReference type="InterPro" id="IPR008928">
    <property type="entry name" value="6-hairpin_glycosidase_sf"/>
</dbReference>
<dbReference type="EMBL" id="ARYL01000056">
    <property type="protein sequence ID" value="KDA00706.1"/>
    <property type="molecule type" value="Genomic_DNA"/>
</dbReference>
<evidence type="ECO:0000313" key="4">
    <source>
        <dbReference type="Proteomes" id="UP000024942"/>
    </source>
</evidence>
<gene>
    <name evidence="3" type="ORF">HOC_19236</name>
</gene>
<evidence type="ECO:0000256" key="2">
    <source>
        <dbReference type="ARBA" id="ARBA00023235"/>
    </source>
</evidence>
<dbReference type="RefSeq" id="WP_051625122.1">
    <property type="nucleotide sequence ID" value="NZ_ARYL01000056.1"/>
</dbReference>
<dbReference type="Gene3D" id="1.50.10.10">
    <property type="match status" value="1"/>
</dbReference>
<keyword evidence="4" id="KW-1185">Reference proteome</keyword>
<comment type="caution">
    <text evidence="3">The sequence shown here is derived from an EMBL/GenBank/DDBJ whole genome shotgun (WGS) entry which is preliminary data.</text>
</comment>
<dbReference type="OrthoDB" id="9806359at2"/>
<dbReference type="SUPFAM" id="SSF48208">
    <property type="entry name" value="Six-hairpin glycosidases"/>
    <property type="match status" value="1"/>
</dbReference>
<dbReference type="eggNOG" id="COG2942">
    <property type="taxonomic scope" value="Bacteria"/>
</dbReference>
<accession>A0A059G1L2</accession>
<name>A0A059G1L2_9PROT</name>
<dbReference type="PATRIC" id="fig|1280953.3.peg.3847"/>
<reference evidence="3 4" key="1">
    <citation type="journal article" date="2014" name="Antonie Van Leeuwenhoek">
        <title>Hyphomonas beringensis sp. nov. and Hyphomonas chukchiensis sp. nov., isolated from surface seawater of the Bering Sea and Chukchi Sea.</title>
        <authorList>
            <person name="Li C."/>
            <person name="Lai Q."/>
            <person name="Li G."/>
            <person name="Dong C."/>
            <person name="Wang J."/>
            <person name="Liao Y."/>
            <person name="Shao Z."/>
        </authorList>
    </citation>
    <scope>NUCLEOTIDE SEQUENCE [LARGE SCALE GENOMIC DNA]</scope>
    <source>
        <strain evidence="3 4">SCH89</strain>
    </source>
</reference>
<organism evidence="3 4">
    <name type="scientific">Hyphomonas oceanitis SCH89</name>
    <dbReference type="NCBI Taxonomy" id="1280953"/>
    <lineage>
        <taxon>Bacteria</taxon>
        <taxon>Pseudomonadati</taxon>
        <taxon>Pseudomonadota</taxon>
        <taxon>Alphaproteobacteria</taxon>
        <taxon>Hyphomonadales</taxon>
        <taxon>Hyphomonadaceae</taxon>
        <taxon>Hyphomonas</taxon>
    </lineage>
</organism>
<dbReference type="GO" id="GO:0005975">
    <property type="term" value="P:carbohydrate metabolic process"/>
    <property type="evidence" value="ECO:0007669"/>
    <property type="project" value="InterPro"/>
</dbReference>